<dbReference type="CDD" id="cd00833">
    <property type="entry name" value="PKS"/>
    <property type="match status" value="1"/>
</dbReference>
<dbReference type="SMART" id="SM00826">
    <property type="entry name" value="PKS_DH"/>
    <property type="match status" value="1"/>
</dbReference>
<evidence type="ECO:0000313" key="11">
    <source>
        <dbReference type="Proteomes" id="UP000620124"/>
    </source>
</evidence>
<keyword evidence="6" id="KW-0511">Multifunctional enzyme</keyword>
<feature type="region of interest" description="C-terminal hotdog fold" evidence="7">
    <location>
        <begin position="1021"/>
        <end position="1170"/>
    </location>
</feature>
<dbReference type="InterPro" id="IPR020841">
    <property type="entry name" value="PKS_Beta-ketoAc_synthase_dom"/>
</dbReference>
<evidence type="ECO:0000256" key="5">
    <source>
        <dbReference type="ARBA" id="ARBA00023026"/>
    </source>
</evidence>
<dbReference type="GO" id="GO:0006633">
    <property type="term" value="P:fatty acid biosynthetic process"/>
    <property type="evidence" value="ECO:0007669"/>
    <property type="project" value="InterPro"/>
</dbReference>
<dbReference type="SUPFAM" id="SSF51735">
    <property type="entry name" value="NAD(P)-binding Rossmann-fold domains"/>
    <property type="match status" value="2"/>
</dbReference>
<dbReference type="GO" id="GO:0044550">
    <property type="term" value="P:secondary metabolite biosynthetic process"/>
    <property type="evidence" value="ECO:0007669"/>
    <property type="project" value="UniProtKB-ARBA"/>
</dbReference>
<evidence type="ECO:0000256" key="4">
    <source>
        <dbReference type="ARBA" id="ARBA00022679"/>
    </source>
</evidence>
<keyword evidence="3" id="KW-0597">Phosphoprotein</keyword>
<evidence type="ECO:0000256" key="6">
    <source>
        <dbReference type="ARBA" id="ARBA00023268"/>
    </source>
</evidence>
<evidence type="ECO:0000256" key="7">
    <source>
        <dbReference type="PROSITE-ProRule" id="PRU01363"/>
    </source>
</evidence>
<dbReference type="InterPro" id="IPR036736">
    <property type="entry name" value="ACP-like_sf"/>
</dbReference>
<dbReference type="InterPro" id="IPR014030">
    <property type="entry name" value="Ketoacyl_synth_N"/>
</dbReference>
<dbReference type="Pfam" id="PF00109">
    <property type="entry name" value="ketoacyl-synt"/>
    <property type="match status" value="1"/>
</dbReference>
<dbReference type="Gene3D" id="3.40.366.10">
    <property type="entry name" value="Malonyl-Coenzyme A Acyl Carrier Protein, domain 2"/>
    <property type="match status" value="1"/>
</dbReference>
<dbReference type="SUPFAM" id="SSF55048">
    <property type="entry name" value="Probable ACP-binding domain of malonyl-CoA ACP transacylase"/>
    <property type="match status" value="1"/>
</dbReference>
<dbReference type="GO" id="GO:0004312">
    <property type="term" value="F:fatty acid synthase activity"/>
    <property type="evidence" value="ECO:0007669"/>
    <property type="project" value="TreeGrafter"/>
</dbReference>
<dbReference type="InterPro" id="IPR049551">
    <property type="entry name" value="PKS_DH_C"/>
</dbReference>
<dbReference type="Pfam" id="PF02801">
    <property type="entry name" value="Ketoacyl-synt_C"/>
    <property type="match status" value="1"/>
</dbReference>
<dbReference type="Pfam" id="PF07993">
    <property type="entry name" value="NAD_binding_4"/>
    <property type="match status" value="1"/>
</dbReference>
<dbReference type="SUPFAM" id="SSF53901">
    <property type="entry name" value="Thiolase-like"/>
    <property type="match status" value="1"/>
</dbReference>
<comment type="caution">
    <text evidence="10">The sequence shown here is derived from an EMBL/GenBank/DDBJ whole genome shotgun (WGS) entry which is preliminary data.</text>
</comment>
<dbReference type="PANTHER" id="PTHR43775">
    <property type="entry name" value="FATTY ACID SYNTHASE"/>
    <property type="match status" value="1"/>
</dbReference>
<keyword evidence="11" id="KW-1185">Reference proteome</keyword>
<dbReference type="InterPro" id="IPR013968">
    <property type="entry name" value="PKS_KR"/>
</dbReference>
<proteinExistence type="predicted"/>
<dbReference type="GO" id="GO:0004315">
    <property type="term" value="F:3-oxoacyl-[acyl-carrier-protein] synthase activity"/>
    <property type="evidence" value="ECO:0007669"/>
    <property type="project" value="InterPro"/>
</dbReference>
<dbReference type="Pfam" id="PF00550">
    <property type="entry name" value="PP-binding"/>
    <property type="match status" value="1"/>
</dbReference>
<dbReference type="SMART" id="SM00827">
    <property type="entry name" value="PKS_AT"/>
    <property type="match status" value="1"/>
</dbReference>
<evidence type="ECO:0000256" key="2">
    <source>
        <dbReference type="ARBA" id="ARBA00022450"/>
    </source>
</evidence>
<dbReference type="Pfam" id="PF16197">
    <property type="entry name" value="KAsynt_C_assoc"/>
    <property type="match status" value="1"/>
</dbReference>
<dbReference type="Proteomes" id="UP000620124">
    <property type="component" value="Unassembled WGS sequence"/>
</dbReference>
<dbReference type="InterPro" id="IPR009081">
    <property type="entry name" value="PP-bd_ACP"/>
</dbReference>
<dbReference type="InterPro" id="IPR020807">
    <property type="entry name" value="PKS_DH"/>
</dbReference>
<keyword evidence="4" id="KW-0808">Transferase</keyword>
<evidence type="ECO:0000313" key="10">
    <source>
        <dbReference type="EMBL" id="KAF7358095.1"/>
    </source>
</evidence>
<dbReference type="SUPFAM" id="SSF47336">
    <property type="entry name" value="ACP-like"/>
    <property type="match status" value="1"/>
</dbReference>
<dbReference type="PROSITE" id="PS00606">
    <property type="entry name" value="KS3_1"/>
    <property type="match status" value="1"/>
</dbReference>
<evidence type="ECO:0000256" key="1">
    <source>
        <dbReference type="ARBA" id="ARBA00005179"/>
    </source>
</evidence>
<dbReference type="InterPro" id="IPR049552">
    <property type="entry name" value="PKS_DH_N"/>
</dbReference>
<dbReference type="Pfam" id="PF00698">
    <property type="entry name" value="Acyl_transf_1"/>
    <property type="match status" value="1"/>
</dbReference>
<feature type="domain" description="PKS/mFAS DH" evidence="9">
    <location>
        <begin position="882"/>
        <end position="1170"/>
    </location>
</feature>
<gene>
    <name evidence="10" type="ORF">MVEN_00857500</name>
</gene>
<dbReference type="Gene3D" id="3.10.129.110">
    <property type="entry name" value="Polyketide synthase dehydratase"/>
    <property type="match status" value="1"/>
</dbReference>
<keyword evidence="5" id="KW-0843">Virulence</keyword>
<dbReference type="InterPro" id="IPR050091">
    <property type="entry name" value="PKS_NRPS_Biosynth_Enz"/>
</dbReference>
<dbReference type="InterPro" id="IPR014043">
    <property type="entry name" value="Acyl_transferase_dom"/>
</dbReference>
<dbReference type="SUPFAM" id="SSF52151">
    <property type="entry name" value="FabD/lysophospholipase-like"/>
    <property type="match status" value="1"/>
</dbReference>
<dbReference type="OrthoDB" id="329835at2759"/>
<dbReference type="InterPro" id="IPR042104">
    <property type="entry name" value="PKS_dehydratase_sf"/>
</dbReference>
<reference evidence="10" key="1">
    <citation type="submission" date="2020-05" db="EMBL/GenBank/DDBJ databases">
        <title>Mycena genomes resolve the evolution of fungal bioluminescence.</title>
        <authorList>
            <person name="Tsai I.J."/>
        </authorList>
    </citation>
    <scope>NUCLEOTIDE SEQUENCE</scope>
    <source>
        <strain evidence="10">CCC161011</strain>
    </source>
</reference>
<dbReference type="InterPro" id="IPR036291">
    <property type="entry name" value="NAD(P)-bd_dom_sf"/>
</dbReference>
<dbReference type="InterPro" id="IPR032821">
    <property type="entry name" value="PKS_assoc"/>
</dbReference>
<organism evidence="10 11">
    <name type="scientific">Mycena venus</name>
    <dbReference type="NCBI Taxonomy" id="2733690"/>
    <lineage>
        <taxon>Eukaryota</taxon>
        <taxon>Fungi</taxon>
        <taxon>Dikarya</taxon>
        <taxon>Basidiomycota</taxon>
        <taxon>Agaricomycotina</taxon>
        <taxon>Agaricomycetes</taxon>
        <taxon>Agaricomycetidae</taxon>
        <taxon>Agaricales</taxon>
        <taxon>Marasmiineae</taxon>
        <taxon>Mycenaceae</taxon>
        <taxon>Mycena</taxon>
    </lineage>
</organism>
<name>A0A8H6YBP8_9AGAR</name>
<keyword evidence="2" id="KW-0596">Phosphopantetheine</keyword>
<evidence type="ECO:0000259" key="9">
    <source>
        <dbReference type="PROSITE" id="PS52019"/>
    </source>
</evidence>
<dbReference type="Gene3D" id="3.40.47.10">
    <property type="match status" value="1"/>
</dbReference>
<dbReference type="InterPro" id="IPR016036">
    <property type="entry name" value="Malonyl_transacylase_ACP-bd"/>
</dbReference>
<feature type="active site" description="Proton donor; for dehydratase activity" evidence="7">
    <location>
        <position position="1081"/>
    </location>
</feature>
<dbReference type="SMART" id="SM00825">
    <property type="entry name" value="PKS_KS"/>
    <property type="match status" value="1"/>
</dbReference>
<dbReference type="InterPro" id="IPR013120">
    <property type="entry name" value="FAR_NAD-bd"/>
</dbReference>
<dbReference type="Gene3D" id="3.40.50.720">
    <property type="entry name" value="NAD(P)-binding Rossmann-like Domain"/>
    <property type="match status" value="2"/>
</dbReference>
<dbReference type="InterPro" id="IPR049900">
    <property type="entry name" value="PKS_mFAS_DH"/>
</dbReference>
<dbReference type="Pfam" id="PF14765">
    <property type="entry name" value="PS-DH"/>
    <property type="match status" value="1"/>
</dbReference>
<dbReference type="Pfam" id="PF21089">
    <property type="entry name" value="PKS_DH_N"/>
    <property type="match status" value="1"/>
</dbReference>
<evidence type="ECO:0000259" key="8">
    <source>
        <dbReference type="PROSITE" id="PS52004"/>
    </source>
</evidence>
<feature type="domain" description="Ketosynthase family 3 (KS3)" evidence="8">
    <location>
        <begin position="2"/>
        <end position="421"/>
    </location>
</feature>
<protein>
    <submittedName>
        <fullName evidence="10">Putative polyketide synthase</fullName>
    </submittedName>
</protein>
<dbReference type="PANTHER" id="PTHR43775:SF37">
    <property type="entry name" value="SI:DKEY-61P9.11"/>
    <property type="match status" value="1"/>
</dbReference>
<dbReference type="InterPro" id="IPR014031">
    <property type="entry name" value="Ketoacyl_synth_C"/>
</dbReference>
<dbReference type="EMBL" id="JACAZI010000006">
    <property type="protein sequence ID" value="KAF7358095.1"/>
    <property type="molecule type" value="Genomic_DNA"/>
</dbReference>
<comment type="pathway">
    <text evidence="1">Secondary metabolite biosynthesis.</text>
</comment>
<dbReference type="SMART" id="SM00822">
    <property type="entry name" value="PKS_KR"/>
    <property type="match status" value="1"/>
</dbReference>
<dbReference type="InterPro" id="IPR016035">
    <property type="entry name" value="Acyl_Trfase/lysoPLipase"/>
</dbReference>
<dbReference type="Pfam" id="PF08659">
    <property type="entry name" value="KR"/>
    <property type="match status" value="1"/>
</dbReference>
<feature type="active site" description="Proton acceptor; for dehydratase activity" evidence="7">
    <location>
        <position position="916"/>
    </location>
</feature>
<dbReference type="InterPro" id="IPR001227">
    <property type="entry name" value="Ac_transferase_dom_sf"/>
</dbReference>
<accession>A0A8H6YBP8</accession>
<dbReference type="InterPro" id="IPR016039">
    <property type="entry name" value="Thiolase-like"/>
</dbReference>
<feature type="region of interest" description="N-terminal hotdog fold" evidence="7">
    <location>
        <begin position="882"/>
        <end position="1007"/>
    </location>
</feature>
<sequence>MASPIAIVGISAELPSGIHSEKNLDHNSFFEFLLDSKESYEPMPSTRFDTNGLKGNGIGQIIVENGSFLNDIDLFDNVEFGISSRDARAMAPATRKLLEHSFLALLDSGIDYRKQNVGCFMSGTSIDLSNVSTPDEYESRGSLAGAPAMVANRVSNHLDLLGPSIPVDTACSSSLMALHIAVQSILLGDCNAAVVGGCQLNHRLTDWITYSQSSLLAEDGKCKPFDESANGFARAEACVVIVIKPLEHALKDQDHIYATILGSSINSTGSGGPPGAPVAESQADAMSVAFKRAGRSPSEVAYVELHATGTAKGDPTEANWVGQHFQRPNPLLIGSVKGNIGHTEIAAFLASLSKVISIFEHNVIPPNVNLVTLNPAIKWLEYNLRVPVNPTPLPSSKSGKPLISMSGSGIGGSNGHVVLEAPPPGTNGTADLEQRSSGPILLMAAGLSPRSASAIADQLLEMFKTAPSSDYLAASITLGRRAKQMTWRSYAISDPGTGSTMQFPAPQHSPRDPNTLVFIFSGQGPQHEQMGRELFRTFPVFRRSILDMDVVFQRLTHKSMIHDYGIFGGASPHFAFSSASVWPIAVTLPAIAMFQMALFDLLVHFGVSPDIVVGHSAGETAVLYASGAAPKAMALELAIIRGQIFTPLETSQGTMAALSCTSMDAERLLAQQRCNTPEGIVELACLNSPSAVAISGQEVSIDGVLHLAEQNGIFARKIRTRVPIHSSMMDVCRDQYLVALRGLFDRYKGPYLPKIPTYSTLTGDLFRGPFDPEYFWMNTRYQVLFAPAVQNINRASTFVEIAPHPVLASYLSDSALDSSVVLPTVRRPKAGATNTENYALLELLGKLTVSGYNCVDFAKLNGAAESQSKPSLPVYPFQKRRFPLYPEGPQSYNHCGPINRSHLRLNRHTHPTLSEHVIRGEPIWPASGFLEMALEFGATTLMNVNLRAMLPLSAENPSAVNVTLDGAYWKVTSSILVARPTKGSDDGDSYIHRLHADGYLSFEAPPIYDNLNISEIRKRCDSHVASAEFYPSLSYFSSYGPKFQRVTNMYFNSDEALASINGIVGNLISENSYILHPAVLDACFQIAAYKPFNGNFSPNSYYLPSRIGELILHGPTKTGYFPPHIYAHVRLREWMPESMRYDVTVVDDFGQRLCTLRDLEVAKHQLSPYRTIPPPLHIVNQPAFQTVQREMLVCGTKSAGDGTVCLLGSSFDQVASEQDALEPHPSNFITFDDFLESAMAANGHRLRNAVRSFSPTGEQRLVRICILSDADKYISHVKAILTEFPHLAFEISVSDTGPVTEAPVHPFTVFRHETNISDRGNNFDIIVAFGQPIPDSDHDDSDSVIDLCDIILLPGGTLVFTDLNRGAWDHCLPGSTWYKSTFGKPPPPHLAKHLVVLEQLDYSIIDYHYFPTSSPFHFTIEAQKPTWSPDSNQLPSLFNEDVFLFNYKLGGESQLQWDFSGLAPSQELDIWIVASEGADTAAGLGLVRALRREYMFWNIRFISFPENFEEERRMHCLRNLPLCIGTELDIVFSQQGDPLVPRLLPLVVETEARRTSSKLIAGRQPPPPDRIVVCIHCTSRYPEFSALVATVIQPNLPEYPQGSLVIGLQHHAFEGRATIDAGASCIIPAGSSSPQSVVDDVPGVIVSILGAGLSMWKRSHRLAVLRILITNCDTFIGSTVVDIYRREGLEISQTMQSASMLDLARMGFEQFDLVISGYEEQTHVQILCTLLRPPTGRLFLWQQELPRIIREEPCSIGDALRFAASRGFLETRNLGSDPLGSEGGVLQVPFEIPTVGSVFDAEKAYIILGGIGSVGAHVALSMAQHGARHIIVTSRSGEQGLFRKKNLIVRRIFAYLKSLDYLDIRLTAVDATSPASMADLFGSIDTELGGCIILTAVLADGLFPTLSNNDFTTVFASKTGVLESLQKAVKTSTFEFVIAFSSMTSVFGTGGQAGYCAANAALEDETASLPNGFSFVCPGILDSELMRSESHENRLKHLTEWSISAEEMLLWLDDAICKYRSGVRFQRYIPNVDWEAMDRSLGMTKIGAHLVRSSTQEIPIANESILSKASVIVRSVLNIAESDFNVDMPLTSYGVDSLSASRLSFALRSILEVTQIQLLADTSVAELIRKVPHLSSNSDEVVEVNMTESSVTSLMDELVAKFTDMTKSVPQKNPASQHCKQDTSSPHVVLLTGSTGALGSHILAHLLANDRIQLVYALNRKAPDGIPTVADRQQTALENQGLPPTLLNSPKLKIIEGDFCADDFGIPSQTMDLLLSSVTHIIHNAWKVDLMARLPEFEDLIAGTHRLLEFAMRSSDRPSFTFISTIGVYQNLPPSILSGPEEPISDAKIAAQTGYLESKWVAERLVHVAVERRYLNANIIRVGLLTGGTNGSWDTSHWFPALAQTGVHIGCLPDGNDQISWIPTNYAAAAIVDMRTCMNKTLHLVHPRPTIWKAVLEPLASSIGVPLVPYAEWFARLKHAAENSPHRTRLHDSLAALRLLDFFRLGLKPAGNTESMGLLPRVMAEKGIHASKTLMDENLPPLGSTDVAKWMSYWRGVRFL</sequence>
<dbReference type="InterPro" id="IPR057326">
    <property type="entry name" value="KR_dom"/>
</dbReference>
<dbReference type="PROSITE" id="PS52004">
    <property type="entry name" value="KS3_2"/>
    <property type="match status" value="1"/>
</dbReference>
<dbReference type="PROSITE" id="PS52019">
    <property type="entry name" value="PKS_MFAS_DH"/>
    <property type="match status" value="1"/>
</dbReference>
<evidence type="ECO:0000256" key="3">
    <source>
        <dbReference type="ARBA" id="ARBA00022553"/>
    </source>
</evidence>
<dbReference type="InterPro" id="IPR018201">
    <property type="entry name" value="Ketoacyl_synth_AS"/>
</dbReference>